<dbReference type="PROSITE" id="PS51285">
    <property type="entry name" value="AGC_KINASE_CTER"/>
    <property type="match status" value="1"/>
</dbReference>
<evidence type="ECO:0000256" key="4">
    <source>
        <dbReference type="ARBA" id="ARBA00022553"/>
    </source>
</evidence>
<dbReference type="FunFam" id="3.30.200.20:FF:000042">
    <property type="entry name" value="Aurora kinase A"/>
    <property type="match status" value="1"/>
</dbReference>
<evidence type="ECO:0000256" key="16">
    <source>
        <dbReference type="SAM" id="MobiDB-lite"/>
    </source>
</evidence>
<evidence type="ECO:0000256" key="14">
    <source>
        <dbReference type="PIRSR" id="PIRSR000606-51"/>
    </source>
</evidence>
<dbReference type="EMBL" id="CAXLJL010000811">
    <property type="protein sequence ID" value="CAL5140931.1"/>
    <property type="molecule type" value="Genomic_DNA"/>
</dbReference>
<dbReference type="SMART" id="SM00133">
    <property type="entry name" value="S_TK_X"/>
    <property type="match status" value="1"/>
</dbReference>
<evidence type="ECO:0000313" key="20">
    <source>
        <dbReference type="Proteomes" id="UP001497525"/>
    </source>
</evidence>
<evidence type="ECO:0000313" key="19">
    <source>
        <dbReference type="EMBL" id="CAL5140931.1"/>
    </source>
</evidence>
<feature type="active site" description="Proton acceptor" evidence="13">
    <location>
        <position position="592"/>
    </location>
</feature>
<keyword evidence="6" id="KW-0677">Repeat</keyword>
<dbReference type="InterPro" id="IPR000961">
    <property type="entry name" value="AGC-kinase_C"/>
</dbReference>
<comment type="similarity">
    <text evidence="2 12">Belongs to the protein kinase superfamily. AGC Ser/Thr protein kinase family. S6 kinase subfamily.</text>
</comment>
<dbReference type="Pfam" id="PF00433">
    <property type="entry name" value="Pkinase_C"/>
    <property type="match status" value="1"/>
</dbReference>
<dbReference type="EC" id="2.7.11.1" evidence="12"/>
<evidence type="ECO:0000256" key="1">
    <source>
        <dbReference type="ARBA" id="ARBA00001946"/>
    </source>
</evidence>
<evidence type="ECO:0000256" key="11">
    <source>
        <dbReference type="ARBA" id="ARBA00048679"/>
    </source>
</evidence>
<dbReference type="CDD" id="cd14091">
    <property type="entry name" value="STKc_RSK_C"/>
    <property type="match status" value="1"/>
</dbReference>
<keyword evidence="3 12" id="KW-0723">Serine/threonine-protein kinase</keyword>
<evidence type="ECO:0000256" key="9">
    <source>
        <dbReference type="ARBA" id="ARBA00022840"/>
    </source>
</evidence>
<dbReference type="Gene3D" id="1.10.510.10">
    <property type="entry name" value="Transferase(Phosphotransferase) domain 1"/>
    <property type="match status" value="2"/>
</dbReference>
<dbReference type="InterPro" id="IPR041906">
    <property type="entry name" value="RSK_N"/>
</dbReference>
<keyword evidence="4" id="KW-0597">Phosphoprotein</keyword>
<dbReference type="AlphaFoldDB" id="A0AAV2TXH5"/>
<evidence type="ECO:0000256" key="10">
    <source>
        <dbReference type="ARBA" id="ARBA00047899"/>
    </source>
</evidence>
<evidence type="ECO:0000256" key="15">
    <source>
        <dbReference type="PROSITE-ProRule" id="PRU10141"/>
    </source>
</evidence>
<feature type="domain" description="AGC-kinase C-terminal" evidence="18">
    <location>
        <begin position="326"/>
        <end position="395"/>
    </location>
</feature>
<dbReference type="PANTHER" id="PTHR24351">
    <property type="entry name" value="RIBOSOMAL PROTEIN S6 KINASE"/>
    <property type="match status" value="1"/>
</dbReference>
<gene>
    <name evidence="19" type="ORF">CDAUBV1_LOCUS16226</name>
</gene>
<dbReference type="InterPro" id="IPR017441">
    <property type="entry name" value="Protein_kinase_ATP_BS"/>
</dbReference>
<dbReference type="PROSITE" id="PS00108">
    <property type="entry name" value="PROTEIN_KINASE_ST"/>
    <property type="match status" value="2"/>
</dbReference>
<dbReference type="Gene3D" id="3.30.200.20">
    <property type="entry name" value="Phosphorylase Kinase, domain 1"/>
    <property type="match status" value="2"/>
</dbReference>
<dbReference type="Pfam" id="PF00069">
    <property type="entry name" value="Pkinase"/>
    <property type="match status" value="2"/>
</dbReference>
<evidence type="ECO:0000259" key="17">
    <source>
        <dbReference type="PROSITE" id="PS50011"/>
    </source>
</evidence>
<proteinExistence type="inferred from homology"/>
<keyword evidence="5 12" id="KW-0808">Transferase</keyword>
<sequence>MPLAPLIQPFADGTTVSQPRYISIEDSSEDVNQKCSEQQNNDSTTEISVESLAHNCEKVSSKDFEILRVLGQGSFGRVFLVRKTTGADKGTLYAMKVLKKAILRVRDRLRTKVERDILTQIKHPFIVNLLYAFQTEGKVYLILEFLQGGDLFSRLSREYMFTEEDVKFYLAELALALDYLHQRGIIYRDLKPENILLNKDGHIRLTDFGLSKEAVFEEVGGRTFSFCGTVEYMAPEVVNRHGHGPAADWWSFGVLMYELLTGNLPFQSEHRKETMQLILKAKLSMPQFLSPEAQSLLRALFKRTPANRLGYGPSGFEDIKAHPFFATIKWDDLLHGVLKPPFIPPCSSLDATSNFDTQFTSISPFDSPGVPPSASAHALFRGFSYVAPAFFQDHDPLATQKSAAAAADSENAEENGGQKMVTNQKRGNAVDAESCRANPALVPGDLPPLTPTTAKHFQRLTGLPGVKTTAFLKEYKILEEIGRGSYAVVHKCVNRATNQIFAVKIIDKAKREVREEVEILIRLHHHPNIVSLRDVFENGNLVHLVMEYLEGGELLDKICKQKSFSEREASAVMSVLANTLDYLHQHMVVHRDLKPSNIMYADKSGSPSSLRICDFGFAKQLRAENGLLMTPCYTANFVAPEVLRMQGYHAACDIWSLGILMYTMLVGRTPFVLKPEDAPEVVLSRIESGNLNLNGDCWKSISPSAKDLLQHMLNPEPSRRYTATEVVQHPWIASGKDLSTVTLTSFESLNPQILKDTVAVTLNALKVTQALTLEPVSESNLAKRRGRSKPVSITQK</sequence>
<organism evidence="19 20">
    <name type="scientific">Calicophoron daubneyi</name>
    <name type="common">Rumen fluke</name>
    <name type="synonym">Paramphistomum daubneyi</name>
    <dbReference type="NCBI Taxonomy" id="300641"/>
    <lineage>
        <taxon>Eukaryota</taxon>
        <taxon>Metazoa</taxon>
        <taxon>Spiralia</taxon>
        <taxon>Lophotrochozoa</taxon>
        <taxon>Platyhelminthes</taxon>
        <taxon>Trematoda</taxon>
        <taxon>Digenea</taxon>
        <taxon>Plagiorchiida</taxon>
        <taxon>Pronocephalata</taxon>
        <taxon>Paramphistomoidea</taxon>
        <taxon>Paramphistomidae</taxon>
        <taxon>Calicophoron</taxon>
    </lineage>
</organism>
<keyword evidence="9 12" id="KW-0067">ATP-binding</keyword>
<dbReference type="GO" id="GO:0004674">
    <property type="term" value="F:protein serine/threonine kinase activity"/>
    <property type="evidence" value="ECO:0007669"/>
    <property type="project" value="UniProtKB-KW"/>
</dbReference>
<protein>
    <recommendedName>
        <fullName evidence="12">Ribosomal protein S6 kinase</fullName>
        <ecNumber evidence="12">2.7.11.1</ecNumber>
    </recommendedName>
</protein>
<dbReference type="GO" id="GO:0005524">
    <property type="term" value="F:ATP binding"/>
    <property type="evidence" value="ECO:0007669"/>
    <property type="project" value="UniProtKB-UniRule"/>
</dbReference>
<dbReference type="InterPro" id="IPR011009">
    <property type="entry name" value="Kinase-like_dom_sf"/>
</dbReference>
<dbReference type="FunFam" id="1.10.510.10:FF:001170">
    <property type="entry name" value="Ribosomal protein S6 kinase alpha-1"/>
    <property type="match status" value="1"/>
</dbReference>
<evidence type="ECO:0000256" key="3">
    <source>
        <dbReference type="ARBA" id="ARBA00022527"/>
    </source>
</evidence>
<feature type="region of interest" description="Disordered" evidence="16">
    <location>
        <begin position="401"/>
        <end position="422"/>
    </location>
</feature>
<evidence type="ECO:0000256" key="6">
    <source>
        <dbReference type="ARBA" id="ARBA00022737"/>
    </source>
</evidence>
<dbReference type="PROSITE" id="PS00107">
    <property type="entry name" value="PROTEIN_KINASE_ATP"/>
    <property type="match status" value="2"/>
</dbReference>
<accession>A0AAV2TXH5</accession>
<feature type="domain" description="Protein kinase" evidence="17">
    <location>
        <begin position="475"/>
        <end position="732"/>
    </location>
</feature>
<keyword evidence="8 12" id="KW-0418">Kinase</keyword>
<evidence type="ECO:0000256" key="8">
    <source>
        <dbReference type="ARBA" id="ARBA00022777"/>
    </source>
</evidence>
<evidence type="ECO:0000256" key="13">
    <source>
        <dbReference type="PIRSR" id="PIRSR000606-50"/>
    </source>
</evidence>
<feature type="binding site" evidence="14 15">
    <location>
        <position position="504"/>
    </location>
    <ligand>
        <name>ATP</name>
        <dbReference type="ChEBI" id="CHEBI:30616"/>
    </ligand>
</feature>
<feature type="binding site" evidence="14">
    <location>
        <begin position="481"/>
        <end position="489"/>
    </location>
    <ligand>
        <name>ATP</name>
        <dbReference type="ChEBI" id="CHEBI:30616"/>
    </ligand>
</feature>
<keyword evidence="7 12" id="KW-0547">Nucleotide-binding</keyword>
<comment type="cofactor">
    <cofactor evidence="1 12">
        <name>Mg(2+)</name>
        <dbReference type="ChEBI" id="CHEBI:18420"/>
    </cofactor>
</comment>
<dbReference type="PIRSF" id="PIRSF000606">
    <property type="entry name" value="Ribsml_S6_kin_2"/>
    <property type="match status" value="1"/>
</dbReference>
<feature type="active site" description="Proton acceptor" evidence="13">
    <location>
        <position position="189"/>
    </location>
</feature>
<dbReference type="InterPro" id="IPR008271">
    <property type="entry name" value="Ser/Thr_kinase_AS"/>
</dbReference>
<evidence type="ECO:0000256" key="2">
    <source>
        <dbReference type="ARBA" id="ARBA00009804"/>
    </source>
</evidence>
<dbReference type="PROSITE" id="PS50011">
    <property type="entry name" value="PROTEIN_KINASE_DOM"/>
    <property type="match status" value="2"/>
</dbReference>
<comment type="catalytic activity">
    <reaction evidence="10 12">
        <text>L-threonyl-[protein] + ATP = O-phospho-L-threonyl-[protein] + ADP + H(+)</text>
        <dbReference type="Rhea" id="RHEA:46608"/>
        <dbReference type="Rhea" id="RHEA-COMP:11060"/>
        <dbReference type="Rhea" id="RHEA-COMP:11605"/>
        <dbReference type="ChEBI" id="CHEBI:15378"/>
        <dbReference type="ChEBI" id="CHEBI:30013"/>
        <dbReference type="ChEBI" id="CHEBI:30616"/>
        <dbReference type="ChEBI" id="CHEBI:61977"/>
        <dbReference type="ChEBI" id="CHEBI:456216"/>
        <dbReference type="EC" id="2.7.11.1"/>
    </reaction>
</comment>
<comment type="caution">
    <text evidence="19">The sequence shown here is derived from an EMBL/GenBank/DDBJ whole genome shotgun (WGS) entry which is preliminary data.</text>
</comment>
<evidence type="ECO:0000259" key="18">
    <source>
        <dbReference type="PROSITE" id="PS51285"/>
    </source>
</evidence>
<feature type="binding site" evidence="14">
    <location>
        <begin position="70"/>
        <end position="78"/>
    </location>
    <ligand>
        <name>ATP</name>
        <dbReference type="ChEBI" id="CHEBI:30616"/>
    </ligand>
</feature>
<name>A0AAV2TXH5_CALDB</name>
<feature type="binding site" evidence="14 15">
    <location>
        <position position="96"/>
    </location>
    <ligand>
        <name>ATP</name>
        <dbReference type="ChEBI" id="CHEBI:30616"/>
    </ligand>
</feature>
<feature type="domain" description="Protein kinase" evidence="17">
    <location>
        <begin position="64"/>
        <end position="325"/>
    </location>
</feature>
<evidence type="ECO:0000256" key="5">
    <source>
        <dbReference type="ARBA" id="ARBA00022679"/>
    </source>
</evidence>
<dbReference type="CDD" id="cd05582">
    <property type="entry name" value="STKc_RSK_N"/>
    <property type="match status" value="1"/>
</dbReference>
<dbReference type="SUPFAM" id="SSF56112">
    <property type="entry name" value="Protein kinase-like (PK-like)"/>
    <property type="match status" value="2"/>
</dbReference>
<dbReference type="GO" id="GO:0035556">
    <property type="term" value="P:intracellular signal transduction"/>
    <property type="evidence" value="ECO:0007669"/>
    <property type="project" value="InterPro"/>
</dbReference>
<evidence type="ECO:0000256" key="7">
    <source>
        <dbReference type="ARBA" id="ARBA00022741"/>
    </source>
</evidence>
<reference evidence="19" key="1">
    <citation type="submission" date="2024-06" db="EMBL/GenBank/DDBJ databases">
        <authorList>
            <person name="Liu X."/>
            <person name="Lenzi L."/>
            <person name="Haldenby T S."/>
            <person name="Uol C."/>
        </authorList>
    </citation>
    <scope>NUCLEOTIDE SEQUENCE</scope>
</reference>
<comment type="catalytic activity">
    <reaction evidence="11 12">
        <text>L-seryl-[protein] + ATP = O-phospho-L-seryl-[protein] + ADP + H(+)</text>
        <dbReference type="Rhea" id="RHEA:17989"/>
        <dbReference type="Rhea" id="RHEA-COMP:9863"/>
        <dbReference type="Rhea" id="RHEA-COMP:11604"/>
        <dbReference type="ChEBI" id="CHEBI:15378"/>
        <dbReference type="ChEBI" id="CHEBI:29999"/>
        <dbReference type="ChEBI" id="CHEBI:30616"/>
        <dbReference type="ChEBI" id="CHEBI:83421"/>
        <dbReference type="ChEBI" id="CHEBI:456216"/>
        <dbReference type="EC" id="2.7.11.1"/>
    </reaction>
</comment>
<dbReference type="InterPro" id="IPR000719">
    <property type="entry name" value="Prot_kinase_dom"/>
</dbReference>
<dbReference type="Proteomes" id="UP001497525">
    <property type="component" value="Unassembled WGS sequence"/>
</dbReference>
<evidence type="ECO:0000256" key="12">
    <source>
        <dbReference type="PIRNR" id="PIRNR000606"/>
    </source>
</evidence>
<dbReference type="FunFam" id="1.10.510.10:FF:000010">
    <property type="entry name" value="Ribosomal protein S6 kinase"/>
    <property type="match status" value="1"/>
</dbReference>
<dbReference type="FunFam" id="3.30.200.20:FF:000013">
    <property type="entry name" value="Ribosomal protein S6 kinase"/>
    <property type="match status" value="1"/>
</dbReference>
<dbReference type="SMART" id="SM00220">
    <property type="entry name" value="S_TKc"/>
    <property type="match status" value="2"/>
</dbReference>
<dbReference type="InterPro" id="IPR016239">
    <property type="entry name" value="Ribosomal_S6_kinase_II"/>
</dbReference>
<dbReference type="InterPro" id="IPR017892">
    <property type="entry name" value="Pkinase_C"/>
</dbReference>
<dbReference type="GO" id="GO:0000287">
    <property type="term" value="F:magnesium ion binding"/>
    <property type="evidence" value="ECO:0007669"/>
    <property type="project" value="InterPro"/>
</dbReference>